<dbReference type="InterPro" id="IPR001510">
    <property type="entry name" value="Znf_PARP"/>
</dbReference>
<feature type="region of interest" description="Disordered" evidence="11">
    <location>
        <begin position="511"/>
        <end position="556"/>
    </location>
</feature>
<keyword evidence="9" id="KW-0539">Nucleus</keyword>
<feature type="compositionally biased region" description="Basic and acidic residues" evidence="11">
    <location>
        <begin position="16"/>
        <end position="38"/>
    </location>
</feature>
<feature type="domain" description="PARP-type" evidence="12">
    <location>
        <begin position="120"/>
        <end position="208"/>
    </location>
</feature>
<protein>
    <submittedName>
        <fullName evidence="16">Uncharacterized protein</fullName>
    </submittedName>
</protein>
<feature type="domain" description="Helicase C-terminal" evidence="15">
    <location>
        <begin position="1106"/>
        <end position="1266"/>
    </location>
</feature>
<dbReference type="InterPro" id="IPR014001">
    <property type="entry name" value="Helicase_ATP-bd"/>
</dbReference>
<dbReference type="InterPro" id="IPR002464">
    <property type="entry name" value="DNA/RNA_helicase_DEAH_CS"/>
</dbReference>
<dbReference type="PROSITE" id="PS00347">
    <property type="entry name" value="ZF_PARP_1"/>
    <property type="match status" value="1"/>
</dbReference>
<dbReference type="GO" id="GO:0005634">
    <property type="term" value="C:nucleus"/>
    <property type="evidence" value="ECO:0007669"/>
    <property type="project" value="UniProtKB-SubCell"/>
</dbReference>
<proteinExistence type="predicted"/>
<organism evidence="16 17">
    <name type="scientific">Polarella glacialis</name>
    <name type="common">Dinoflagellate</name>
    <dbReference type="NCBI Taxonomy" id="89957"/>
    <lineage>
        <taxon>Eukaryota</taxon>
        <taxon>Sar</taxon>
        <taxon>Alveolata</taxon>
        <taxon>Dinophyceae</taxon>
        <taxon>Suessiales</taxon>
        <taxon>Suessiaceae</taxon>
        <taxon>Polarella</taxon>
    </lineage>
</organism>
<dbReference type="GO" id="GO:0004386">
    <property type="term" value="F:helicase activity"/>
    <property type="evidence" value="ECO:0007669"/>
    <property type="project" value="UniProtKB-KW"/>
</dbReference>
<keyword evidence="5" id="KW-0378">Hydrolase</keyword>
<dbReference type="SMART" id="SM01336">
    <property type="entry name" value="zf-PARP"/>
    <property type="match status" value="1"/>
</dbReference>
<feature type="compositionally biased region" description="Low complexity" evidence="11">
    <location>
        <begin position="458"/>
        <end position="470"/>
    </location>
</feature>
<dbReference type="GO" id="GO:0016787">
    <property type="term" value="F:hydrolase activity"/>
    <property type="evidence" value="ECO:0007669"/>
    <property type="project" value="UniProtKB-KW"/>
</dbReference>
<accession>A0A813JC70</accession>
<evidence type="ECO:0000259" key="14">
    <source>
        <dbReference type="PROSITE" id="PS51192"/>
    </source>
</evidence>
<feature type="compositionally biased region" description="Low complexity" evidence="11">
    <location>
        <begin position="680"/>
        <end position="695"/>
    </location>
</feature>
<feature type="domain" description="RING-type" evidence="13">
    <location>
        <begin position="989"/>
        <end position="1036"/>
    </location>
</feature>
<dbReference type="CDD" id="cd18793">
    <property type="entry name" value="SF2_C_SNF"/>
    <property type="match status" value="1"/>
</dbReference>
<dbReference type="PROSITE" id="PS51192">
    <property type="entry name" value="HELICASE_ATP_BIND_1"/>
    <property type="match status" value="1"/>
</dbReference>
<dbReference type="GO" id="GO:0008094">
    <property type="term" value="F:ATP-dependent activity, acting on DNA"/>
    <property type="evidence" value="ECO:0007669"/>
    <property type="project" value="TreeGrafter"/>
</dbReference>
<feature type="region of interest" description="Disordered" evidence="11">
    <location>
        <begin position="1"/>
        <end position="46"/>
    </location>
</feature>
<dbReference type="PROSITE" id="PS51194">
    <property type="entry name" value="HELICASE_CTER"/>
    <property type="match status" value="1"/>
</dbReference>
<dbReference type="Pfam" id="PF00176">
    <property type="entry name" value="SNF2-rel_dom"/>
    <property type="match status" value="2"/>
</dbReference>
<keyword evidence="7" id="KW-0862">Zinc</keyword>
<evidence type="ECO:0000256" key="1">
    <source>
        <dbReference type="ARBA" id="ARBA00004123"/>
    </source>
</evidence>
<dbReference type="AlphaFoldDB" id="A0A813JC70"/>
<evidence type="ECO:0000259" key="13">
    <source>
        <dbReference type="PROSITE" id="PS50089"/>
    </source>
</evidence>
<dbReference type="Gene3D" id="3.40.50.300">
    <property type="entry name" value="P-loop containing nucleotide triphosphate hydrolases"/>
    <property type="match status" value="1"/>
</dbReference>
<dbReference type="Gene3D" id="3.30.40.10">
    <property type="entry name" value="Zinc/RING finger domain, C3HC4 (zinc finger)"/>
    <property type="match status" value="1"/>
</dbReference>
<dbReference type="EMBL" id="CAJNNW010023268">
    <property type="protein sequence ID" value="CAE8670440.1"/>
    <property type="molecule type" value="Genomic_DNA"/>
</dbReference>
<feature type="region of interest" description="Disordered" evidence="11">
    <location>
        <begin position="448"/>
        <end position="487"/>
    </location>
</feature>
<evidence type="ECO:0000256" key="10">
    <source>
        <dbReference type="PROSITE-ProRule" id="PRU00175"/>
    </source>
</evidence>
<dbReference type="PANTHER" id="PTHR45626">
    <property type="entry name" value="TRANSCRIPTION TERMINATION FACTOR 2-RELATED"/>
    <property type="match status" value="1"/>
</dbReference>
<evidence type="ECO:0000256" key="11">
    <source>
        <dbReference type="SAM" id="MobiDB-lite"/>
    </source>
</evidence>
<keyword evidence="8" id="KW-0067">ATP-binding</keyword>
<dbReference type="SUPFAM" id="SSF52540">
    <property type="entry name" value="P-loop containing nucleoside triphosphate hydrolases"/>
    <property type="match status" value="3"/>
</dbReference>
<evidence type="ECO:0000313" key="16">
    <source>
        <dbReference type="EMBL" id="CAE8670440.1"/>
    </source>
</evidence>
<dbReference type="InterPro" id="IPR001841">
    <property type="entry name" value="Znf_RING"/>
</dbReference>
<dbReference type="InterPro" id="IPR000330">
    <property type="entry name" value="SNF2_N"/>
</dbReference>
<evidence type="ECO:0000256" key="8">
    <source>
        <dbReference type="ARBA" id="ARBA00022840"/>
    </source>
</evidence>
<keyword evidence="6" id="KW-0347">Helicase</keyword>
<reference evidence="16" key="1">
    <citation type="submission" date="2021-02" db="EMBL/GenBank/DDBJ databases">
        <authorList>
            <person name="Dougan E. K."/>
            <person name="Rhodes N."/>
            <person name="Thang M."/>
            <person name="Chan C."/>
        </authorList>
    </citation>
    <scope>NUCLEOTIDE SEQUENCE</scope>
</reference>
<dbReference type="InterPro" id="IPR027417">
    <property type="entry name" value="P-loop_NTPase"/>
</dbReference>
<name>A0A813JC70_POLGL</name>
<dbReference type="GO" id="GO:0006289">
    <property type="term" value="P:nucleotide-excision repair"/>
    <property type="evidence" value="ECO:0007669"/>
    <property type="project" value="TreeGrafter"/>
</dbReference>
<keyword evidence="3" id="KW-0547">Nucleotide-binding</keyword>
<dbReference type="Pfam" id="PF00271">
    <property type="entry name" value="Helicase_C"/>
    <property type="match status" value="1"/>
</dbReference>
<dbReference type="InterPro" id="IPR001650">
    <property type="entry name" value="Helicase_C-like"/>
</dbReference>
<evidence type="ECO:0000256" key="2">
    <source>
        <dbReference type="ARBA" id="ARBA00022723"/>
    </source>
</evidence>
<dbReference type="SUPFAM" id="SSF57850">
    <property type="entry name" value="RING/U-box"/>
    <property type="match status" value="1"/>
</dbReference>
<dbReference type="PROSITE" id="PS00690">
    <property type="entry name" value="DEAH_ATP_HELICASE"/>
    <property type="match status" value="1"/>
</dbReference>
<keyword evidence="4 10" id="KW-0863">Zinc-finger</keyword>
<dbReference type="PROSITE" id="PS50064">
    <property type="entry name" value="ZF_PARP_2"/>
    <property type="match status" value="1"/>
</dbReference>
<dbReference type="Gene3D" id="3.30.1740.10">
    <property type="entry name" value="Zinc finger, PARP-type"/>
    <property type="match status" value="1"/>
</dbReference>
<dbReference type="SMART" id="SM00184">
    <property type="entry name" value="RING"/>
    <property type="match status" value="1"/>
</dbReference>
<dbReference type="PANTHER" id="PTHR45626:SF12">
    <property type="entry name" value="DNA REPAIR PROTEIN RAD16"/>
    <property type="match status" value="1"/>
</dbReference>
<evidence type="ECO:0000256" key="5">
    <source>
        <dbReference type="ARBA" id="ARBA00022801"/>
    </source>
</evidence>
<dbReference type="GO" id="GO:0003677">
    <property type="term" value="F:DNA binding"/>
    <property type="evidence" value="ECO:0007669"/>
    <property type="project" value="InterPro"/>
</dbReference>
<evidence type="ECO:0000256" key="9">
    <source>
        <dbReference type="ARBA" id="ARBA00023242"/>
    </source>
</evidence>
<comment type="caution">
    <text evidence="16">The sequence shown here is derived from an EMBL/GenBank/DDBJ whole genome shotgun (WGS) entry which is preliminary data.</text>
</comment>
<dbReference type="InterPro" id="IPR038718">
    <property type="entry name" value="SNF2-like_sf"/>
</dbReference>
<evidence type="ECO:0000313" key="17">
    <source>
        <dbReference type="Proteomes" id="UP000626109"/>
    </source>
</evidence>
<dbReference type="InterPro" id="IPR013083">
    <property type="entry name" value="Znf_RING/FYVE/PHD"/>
</dbReference>
<dbReference type="InterPro" id="IPR049730">
    <property type="entry name" value="SNF2/RAD54-like_C"/>
</dbReference>
<evidence type="ECO:0000259" key="15">
    <source>
        <dbReference type="PROSITE" id="PS51194"/>
    </source>
</evidence>
<evidence type="ECO:0000256" key="3">
    <source>
        <dbReference type="ARBA" id="ARBA00022741"/>
    </source>
</evidence>
<dbReference type="Pfam" id="PF13639">
    <property type="entry name" value="zf-RING_2"/>
    <property type="match status" value="1"/>
</dbReference>
<evidence type="ECO:0000256" key="4">
    <source>
        <dbReference type="ARBA" id="ARBA00022771"/>
    </source>
</evidence>
<comment type="subcellular location">
    <subcellularLocation>
        <location evidence="1">Nucleus</location>
    </subcellularLocation>
</comment>
<dbReference type="SMART" id="SM00487">
    <property type="entry name" value="DEXDc"/>
    <property type="match status" value="1"/>
</dbReference>
<dbReference type="Proteomes" id="UP000626109">
    <property type="component" value="Unassembled WGS sequence"/>
</dbReference>
<keyword evidence="2" id="KW-0479">Metal-binding</keyword>
<sequence length="1276" mass="138881">MTNNHCLNTVLPNPAAKKESPESKEGESQRESSVKDEPNEAEGASVAGQELALIEEADTQVLAADDALGGLVQLAASAGNLPTRLSGCAFDVASRNWIPSSLLSQVPKARRVCLLTGFTHQVEKARSGAAGCKRCGEKIAKATIRVGYPTKDQRGEYGAIPIWFHVECARKDEFLVATAKLGEKKLRDRLLGFDALSKEERDKLRNDLFRTLDEEEVQQEAARHRAPAVAEKAILPPYPAPESLRVKLLAFQAEGLGWMLAREADPATKGGLLADEMGMGKTLQTIALILAGKVCATLVVCPAAAMLQWRNEILRFTEPGSIDVRLYYGSERVGCLDDLMDGSTMLKRVVILTTYQTLEYEYRKELNKTKVQCEWCGRLFVPGKLVYHQKYFCGPEAERTDKQQKSTRKEEWKTEAVKTMKIGGMETDISLQRDPLSAMRGAATKALRSLAAPSGKNSAGQEAGSSPASGSGQGGKGRGGKGRAMPIPMMKMLPDETRAALGYGGSVAAEQSDQLEDCGPSGSGAVATPPGKRRRVSGKASAADNPEKASAADNLPPGLGKALVLFAEAQLAEFASMTSAASSTPAPVPGPRKRWAFLGKEGQAAGQTGAEKAEQAALAQLQTPPQLPPSFGIGAGWGSALRLRQEEATAQKVIELGNSDEESDLELLSEVGVSEPGSFGFASAPSAAPAASSSSSEKKKRKSKGMKQGQEEGSPALPQGEAGLALPRPDSDDDDELGMGDGPDLSRSPLFRTRWGRVVLDEAHRIKGRTNSTAQAAFAIRVSGSRWCLSGTPLQNRVGDFWSIIRFVQFYPYAHYFCTKKGCDCCSLHYRFDAHNSYCDSCGHSKMQHRSHFAGTVVNPIKKFGFLGAGRAAMEKLRSEVLDRILLRRTKVERAADVQLPSLEIRIRKDQLSSEERDFYKAMCSKSQTQFDTYVEAGTILHNYAHVFDLIMRLRQAVDHPYLIIHGSLTSDPTAGQMPSKSRGICDVCVLCQDDVDDRAQRAKATCGHVFHRDCLTEYLEQAPQLPSGGVGCPSCFMPVTWADEEEVEEEDDGDVVDDAGDEVQEPTENLLGPVAKEKHQDKRGKAFSDSIMKGIKTSEFKTSTKIEALVQEIQQMQARDPTSKALVFSQFVRFLDLIEWRLKREGVSAAKVLGTMPLVSRNNIIVSFQTEPTLKVLLISLKAGGEGLNLQAADHIFIMDPWWNPAAELQAIQRAHRIGQKKPVKATRFVAADTIEEKIVELQAKKQNVFDVTVGNSNEALTRLTSEDIQFLFAS</sequence>
<evidence type="ECO:0000256" key="6">
    <source>
        <dbReference type="ARBA" id="ARBA00022806"/>
    </source>
</evidence>
<evidence type="ECO:0000259" key="12">
    <source>
        <dbReference type="PROSITE" id="PS50064"/>
    </source>
</evidence>
<dbReference type="InterPro" id="IPR036957">
    <property type="entry name" value="Znf_PARP_sf"/>
</dbReference>
<dbReference type="Pfam" id="PF00645">
    <property type="entry name" value="zf-PARP"/>
    <property type="match status" value="1"/>
</dbReference>
<dbReference type="GO" id="GO:0005524">
    <property type="term" value="F:ATP binding"/>
    <property type="evidence" value="ECO:0007669"/>
    <property type="project" value="UniProtKB-KW"/>
</dbReference>
<dbReference type="SUPFAM" id="SSF57716">
    <property type="entry name" value="Glucocorticoid receptor-like (DNA-binding domain)"/>
    <property type="match status" value="1"/>
</dbReference>
<gene>
    <name evidence="16" type="ORF">PGLA2088_LOCUS17468</name>
</gene>
<dbReference type="PROSITE" id="PS50089">
    <property type="entry name" value="ZF_RING_2"/>
    <property type="match status" value="1"/>
</dbReference>
<evidence type="ECO:0000256" key="7">
    <source>
        <dbReference type="ARBA" id="ARBA00022833"/>
    </source>
</evidence>
<dbReference type="GO" id="GO:0008270">
    <property type="term" value="F:zinc ion binding"/>
    <property type="evidence" value="ECO:0007669"/>
    <property type="project" value="UniProtKB-KW"/>
</dbReference>
<feature type="region of interest" description="Disordered" evidence="11">
    <location>
        <begin position="680"/>
        <end position="748"/>
    </location>
</feature>
<feature type="domain" description="Helicase ATP-binding" evidence="14">
    <location>
        <begin position="744"/>
        <end position="811"/>
    </location>
</feature>
<dbReference type="InterPro" id="IPR050628">
    <property type="entry name" value="SNF2_RAD54_helicase_TF"/>
</dbReference>
<dbReference type="SMART" id="SM00490">
    <property type="entry name" value="HELICc"/>
    <property type="match status" value="1"/>
</dbReference>
<feature type="compositionally biased region" description="Polar residues" evidence="11">
    <location>
        <begin position="1"/>
        <end position="11"/>
    </location>
</feature>
<dbReference type="Gene3D" id="3.40.50.10810">
    <property type="entry name" value="Tandem AAA-ATPase domain"/>
    <property type="match status" value="2"/>
</dbReference>